<dbReference type="EC" id="3.5.4.2" evidence="2"/>
<evidence type="ECO:0000313" key="8">
    <source>
        <dbReference type="Proteomes" id="UP001596549"/>
    </source>
</evidence>
<comment type="catalytic activity">
    <reaction evidence="4">
        <text>adenine + H2O + H(+) = hypoxanthine + NH4(+)</text>
        <dbReference type="Rhea" id="RHEA:23688"/>
        <dbReference type="ChEBI" id="CHEBI:15377"/>
        <dbReference type="ChEBI" id="CHEBI:15378"/>
        <dbReference type="ChEBI" id="CHEBI:16708"/>
        <dbReference type="ChEBI" id="CHEBI:17368"/>
        <dbReference type="ChEBI" id="CHEBI:28938"/>
        <dbReference type="EC" id="3.5.4.2"/>
    </reaction>
</comment>
<evidence type="ECO:0000256" key="3">
    <source>
        <dbReference type="ARBA" id="ARBA00022801"/>
    </source>
</evidence>
<protein>
    <recommendedName>
        <fullName evidence="2">adenine deaminase</fullName>
        <ecNumber evidence="2">3.5.4.2</ecNumber>
    </recommendedName>
</protein>
<dbReference type="InterPro" id="IPR006680">
    <property type="entry name" value="Amidohydro-rel"/>
</dbReference>
<dbReference type="Pfam" id="PF13382">
    <property type="entry name" value="Adenine_deam_C"/>
    <property type="match status" value="1"/>
</dbReference>
<name>A0ABW2NPV6_9BACL</name>
<keyword evidence="8" id="KW-1185">Reference proteome</keyword>
<dbReference type="PANTHER" id="PTHR11113">
    <property type="entry name" value="N-ACETYLGLUCOSAMINE-6-PHOSPHATE DEACETYLASE"/>
    <property type="match status" value="1"/>
</dbReference>
<keyword evidence="3" id="KW-0378">Hydrolase</keyword>
<dbReference type="InterPro" id="IPR011059">
    <property type="entry name" value="Metal-dep_hydrolase_composite"/>
</dbReference>
<evidence type="ECO:0000313" key="7">
    <source>
        <dbReference type="EMBL" id="MFC7372499.1"/>
    </source>
</evidence>
<organism evidence="7 8">
    <name type="scientific">Fictibacillus iocasae</name>
    <dbReference type="NCBI Taxonomy" id="2715437"/>
    <lineage>
        <taxon>Bacteria</taxon>
        <taxon>Bacillati</taxon>
        <taxon>Bacillota</taxon>
        <taxon>Bacilli</taxon>
        <taxon>Bacillales</taxon>
        <taxon>Fictibacillaceae</taxon>
        <taxon>Fictibacillus</taxon>
    </lineage>
</organism>
<dbReference type="InterPro" id="IPR032466">
    <property type="entry name" value="Metal_Hydrolase"/>
</dbReference>
<dbReference type="Gene3D" id="2.30.40.10">
    <property type="entry name" value="Urease, subunit C, domain 1"/>
    <property type="match status" value="1"/>
</dbReference>
<accession>A0ABW2NPV6</accession>
<dbReference type="SUPFAM" id="SSF51556">
    <property type="entry name" value="Metallo-dependent hydrolases"/>
    <property type="match status" value="1"/>
</dbReference>
<feature type="domain" description="Adenine deaminase C-terminal" evidence="6">
    <location>
        <begin position="400"/>
        <end position="561"/>
    </location>
</feature>
<comment type="caution">
    <text evidence="7">The sequence shown here is derived from an EMBL/GenBank/DDBJ whole genome shotgun (WGS) entry which is preliminary data.</text>
</comment>
<evidence type="ECO:0000256" key="2">
    <source>
        <dbReference type="ARBA" id="ARBA00012782"/>
    </source>
</evidence>
<dbReference type="SUPFAM" id="SSF51338">
    <property type="entry name" value="Composite domain of metallo-dependent hydrolases"/>
    <property type="match status" value="1"/>
</dbReference>
<dbReference type="Proteomes" id="UP001596549">
    <property type="component" value="Unassembled WGS sequence"/>
</dbReference>
<gene>
    <name evidence="7" type="ORF">ACFQPF_12540</name>
</gene>
<dbReference type="PANTHER" id="PTHR11113:SF6">
    <property type="entry name" value="ADENINE DEAMINASE YERA-RELATED"/>
    <property type="match status" value="1"/>
</dbReference>
<feature type="domain" description="Amidohydrolase-related" evidence="5">
    <location>
        <begin position="66"/>
        <end position="350"/>
    </location>
</feature>
<sequence>MRKHTAVVRNELAPTKVLKNAAYLNSALRTWSNANIWLYEDRIVYGGSRLPENADSTEIIDLDGKYVVPSYIEPHCHPFQLYNPQTLSQYALQRGTATFLCDNFALLFELNVTKALTLMEDMNELPATFFWWCRYDAQTELLEEEKYFSTKSIKKLLDSPWVLQGGELTSWPRVLQGDDTILQWMSDTKKAGKRIEGHLPGASEKTLQQMVLLGVDCDHEAMTGAEAIDRLNAGLTLSLRYSSIRPDLPKLLRELKEEGVSQFDRVFMTTDGSTPAFYQNGVTDEMIRIALDAEIDPIDAYQMASYNVARYYQLDHLFGMIAPGRIAHLNILSDIRNPVPESVLAKGEWVKKDGAAVEAERDKEFDWSGHGIQKRTFDWDIRMDDFRFSGLVGIEMYNSVITRPYNVSIDTTVDVIHDESDECFLMLVDRNGKWRINTVVKGFAKNLAGFASTYSNTGDVLLIGKNKAEMKRAFDRAKEIGGGIVLTEDGGVAAEIKLPLAGGMSNSAVEELIGEEKALTEALRARGYQYEDPIYSLLFFSSTHLPYIRITQRGIYDVKNKGLLFPSIMR</sequence>
<dbReference type="Gene3D" id="3.20.20.140">
    <property type="entry name" value="Metal-dependent hydrolases"/>
    <property type="match status" value="1"/>
</dbReference>
<evidence type="ECO:0000259" key="5">
    <source>
        <dbReference type="Pfam" id="PF01979"/>
    </source>
</evidence>
<dbReference type="EMBL" id="JBHTCP010000042">
    <property type="protein sequence ID" value="MFC7372499.1"/>
    <property type="molecule type" value="Genomic_DNA"/>
</dbReference>
<comment type="similarity">
    <text evidence="1">Belongs to the metallo-dependent hydrolases superfamily. Adenine deaminase family.</text>
</comment>
<dbReference type="Pfam" id="PF01979">
    <property type="entry name" value="Amidohydro_1"/>
    <property type="match status" value="1"/>
</dbReference>
<proteinExistence type="inferred from homology"/>
<evidence type="ECO:0000259" key="6">
    <source>
        <dbReference type="Pfam" id="PF13382"/>
    </source>
</evidence>
<evidence type="ECO:0000256" key="1">
    <source>
        <dbReference type="ARBA" id="ARBA00006773"/>
    </source>
</evidence>
<dbReference type="InterPro" id="IPR026912">
    <property type="entry name" value="Adenine_deam_C"/>
</dbReference>
<evidence type="ECO:0000256" key="4">
    <source>
        <dbReference type="ARBA" id="ARBA00047720"/>
    </source>
</evidence>
<reference evidence="8" key="1">
    <citation type="journal article" date="2019" name="Int. J. Syst. Evol. Microbiol.">
        <title>The Global Catalogue of Microorganisms (GCM) 10K type strain sequencing project: providing services to taxonomists for standard genome sequencing and annotation.</title>
        <authorList>
            <consortium name="The Broad Institute Genomics Platform"/>
            <consortium name="The Broad Institute Genome Sequencing Center for Infectious Disease"/>
            <person name="Wu L."/>
            <person name="Ma J."/>
        </authorList>
    </citation>
    <scope>NUCLEOTIDE SEQUENCE [LARGE SCALE GENOMIC DNA]</scope>
    <source>
        <strain evidence="8">NBRC 106396</strain>
    </source>
</reference>
<dbReference type="RefSeq" id="WP_379750096.1">
    <property type="nucleotide sequence ID" value="NZ_JBHTCP010000042.1"/>
</dbReference>